<evidence type="ECO:0000256" key="1">
    <source>
        <dbReference type="ARBA" id="ARBA00000427"/>
    </source>
</evidence>
<evidence type="ECO:0000313" key="8">
    <source>
        <dbReference type="Ensembl" id="ENSSHAP00000023512.1"/>
    </source>
</evidence>
<evidence type="ECO:0000256" key="4">
    <source>
        <dbReference type="ARBA" id="ARBA00022963"/>
    </source>
</evidence>
<keyword evidence="6" id="KW-0378">Hydrolase</keyword>
<dbReference type="GeneTree" id="ENSGT00950000182944"/>
<organism evidence="8 9">
    <name type="scientific">Sarcophilus harrisii</name>
    <name type="common">Tasmanian devil</name>
    <name type="synonym">Sarcophilus laniarius</name>
    <dbReference type="NCBI Taxonomy" id="9305"/>
    <lineage>
        <taxon>Eukaryota</taxon>
        <taxon>Metazoa</taxon>
        <taxon>Chordata</taxon>
        <taxon>Craniata</taxon>
        <taxon>Vertebrata</taxon>
        <taxon>Euteleostomi</taxon>
        <taxon>Mammalia</taxon>
        <taxon>Metatheria</taxon>
        <taxon>Dasyuromorphia</taxon>
        <taxon>Dasyuridae</taxon>
        <taxon>Sarcophilus</taxon>
    </lineage>
</organism>
<dbReference type="GO" id="GO:0006689">
    <property type="term" value="P:ganglioside catabolic process"/>
    <property type="evidence" value="ECO:0007669"/>
    <property type="project" value="TreeGrafter"/>
</dbReference>
<dbReference type="Pfam" id="PF13088">
    <property type="entry name" value="BNR_2"/>
    <property type="match status" value="1"/>
</dbReference>
<reference evidence="8" key="3">
    <citation type="submission" date="2025-09" db="UniProtKB">
        <authorList>
            <consortium name="Ensembl"/>
        </authorList>
    </citation>
    <scope>IDENTIFICATION</scope>
</reference>
<dbReference type="InParanoid" id="A0A7N4NIX1"/>
<dbReference type="PANTHER" id="PTHR10628">
    <property type="entry name" value="SIALIDASE"/>
    <property type="match status" value="1"/>
</dbReference>
<name>A0A7N4NIX1_SARHA</name>
<dbReference type="InterPro" id="IPR026856">
    <property type="entry name" value="Sialidase_fam"/>
</dbReference>
<dbReference type="GO" id="GO:0016020">
    <property type="term" value="C:membrane"/>
    <property type="evidence" value="ECO:0007669"/>
    <property type="project" value="TreeGrafter"/>
</dbReference>
<gene>
    <name evidence="8" type="primary">NEU2</name>
</gene>
<dbReference type="InterPro" id="IPR011040">
    <property type="entry name" value="Sialidase"/>
</dbReference>
<evidence type="ECO:0000256" key="5">
    <source>
        <dbReference type="ARBA" id="ARBA00023277"/>
    </source>
</evidence>
<keyword evidence="9" id="KW-1185">Reference proteome</keyword>
<evidence type="ECO:0000259" key="7">
    <source>
        <dbReference type="Pfam" id="PF13088"/>
    </source>
</evidence>
<dbReference type="EC" id="3.2.1.18" evidence="3"/>
<keyword evidence="4" id="KW-0443">Lipid metabolism</keyword>
<comment type="catalytic activity">
    <reaction evidence="1">
        <text>Hydrolysis of alpha-(2-&gt;3)-, alpha-(2-&gt;6)-, alpha-(2-&gt;8)- glycosidic linkages of terminal sialic acid residues in oligosaccharides, glycoproteins, glycolipids, colominic acid and synthetic substrates.</text>
        <dbReference type="EC" id="3.2.1.18"/>
    </reaction>
</comment>
<evidence type="ECO:0000256" key="3">
    <source>
        <dbReference type="ARBA" id="ARBA00012733"/>
    </source>
</evidence>
<proteinExistence type="inferred from homology"/>
<keyword evidence="5" id="KW-0119">Carbohydrate metabolism</keyword>
<dbReference type="Ensembl" id="ENSSHAT00000040460.1">
    <property type="protein sequence ID" value="ENSSHAP00000023512.1"/>
    <property type="gene ID" value="ENSSHAG00000007546.2"/>
</dbReference>
<protein>
    <recommendedName>
        <fullName evidence="3">exo-alpha-sialidase</fullName>
        <ecNumber evidence="3">3.2.1.18</ecNumber>
    </recommendedName>
</protein>
<feature type="domain" description="Sialidase" evidence="7">
    <location>
        <begin position="79"/>
        <end position="383"/>
    </location>
</feature>
<dbReference type="GO" id="GO:0005737">
    <property type="term" value="C:cytoplasm"/>
    <property type="evidence" value="ECO:0007669"/>
    <property type="project" value="TreeGrafter"/>
</dbReference>
<keyword evidence="6" id="KW-0326">Glycosidase</keyword>
<evidence type="ECO:0000256" key="6">
    <source>
        <dbReference type="ARBA" id="ARBA00023295"/>
    </source>
</evidence>
<keyword evidence="4" id="KW-0442">Lipid degradation</keyword>
<reference evidence="8 9" key="1">
    <citation type="journal article" date="2011" name="Proc. Natl. Acad. Sci. U.S.A.">
        <title>Genetic diversity and population structure of the endangered marsupial Sarcophilus harrisii (Tasmanian devil).</title>
        <authorList>
            <person name="Miller W."/>
            <person name="Hayes V.M."/>
            <person name="Ratan A."/>
            <person name="Petersen D.C."/>
            <person name="Wittekindt N.E."/>
            <person name="Miller J."/>
            <person name="Walenz B."/>
            <person name="Knight J."/>
            <person name="Qi J."/>
            <person name="Zhao F."/>
            <person name="Wang Q."/>
            <person name="Bedoya-Reina O.C."/>
            <person name="Katiyar N."/>
            <person name="Tomsho L.P."/>
            <person name="Kasson L.M."/>
            <person name="Hardie R.A."/>
            <person name="Woodbridge P."/>
            <person name="Tindall E.A."/>
            <person name="Bertelsen M.F."/>
            <person name="Dixon D."/>
            <person name="Pyecroft S."/>
            <person name="Helgen K.M."/>
            <person name="Lesk A.M."/>
            <person name="Pringle T.H."/>
            <person name="Patterson N."/>
            <person name="Zhang Y."/>
            <person name="Kreiss A."/>
            <person name="Woods G.M."/>
            <person name="Jones M.E."/>
            <person name="Schuster S.C."/>
        </authorList>
    </citation>
    <scope>NUCLEOTIDE SEQUENCE [LARGE SCALE GENOMIC DNA]</scope>
</reference>
<sequence>MWGPCPSFMLSLGYRPRVTASLLTLPSLCSEYCSYWHIICTVPFAMVSFLVGQKDKLFQSRAQTYRIPALIYLAQHHTLLAFAEQRAGKADEKAKKIILRRGQYQAEAHQVQWQEMEVMETAQLEGHRSMSPCPVYDEDTGTLFLLFITVPNEISESYQIQNKTNLVRVCYVTSRDLGSTWSPATDFTSSAIGPIYTQWATFCIGPGHGVQLHNQSRSLVVPAYAYRLLESQKPTSHAFCLRSDDHGETWKMGHFVSMGNTFESQVAEVSAHGQKVLYCNSRSTLGRRVQAVSPNDGDDFQDAGQIEKLIEPPYGCHGSVIGFPNPTPNVPGSADTWVLYSHPTDPLRRRNLGLYINRDPLDPAGWSKPVILSNGFCAYSDLQYMGLSPNGSPRFGCLFEHGDYEEIFFVTLTLQDPFY</sequence>
<evidence type="ECO:0000313" key="9">
    <source>
        <dbReference type="Proteomes" id="UP000007648"/>
    </source>
</evidence>
<dbReference type="GO" id="GO:0009313">
    <property type="term" value="P:oligosaccharide catabolic process"/>
    <property type="evidence" value="ECO:0007669"/>
    <property type="project" value="TreeGrafter"/>
</dbReference>
<dbReference type="GO" id="GO:0004308">
    <property type="term" value="F:exo-alpha-sialidase activity"/>
    <property type="evidence" value="ECO:0007669"/>
    <property type="project" value="UniProtKB-EC"/>
</dbReference>
<evidence type="ECO:0000256" key="2">
    <source>
        <dbReference type="ARBA" id="ARBA00009348"/>
    </source>
</evidence>
<dbReference type="AlphaFoldDB" id="A0A7N4NIX1"/>
<dbReference type="Gene3D" id="2.120.10.10">
    <property type="match status" value="1"/>
</dbReference>
<accession>A0A7N4NIX1</accession>
<dbReference type="Proteomes" id="UP000007648">
    <property type="component" value="Unassembled WGS sequence"/>
</dbReference>
<dbReference type="CDD" id="cd15482">
    <property type="entry name" value="Sialidase_non-viral"/>
    <property type="match status" value="1"/>
</dbReference>
<comment type="similarity">
    <text evidence="2">Belongs to the glycosyl hydrolase 33 family.</text>
</comment>
<dbReference type="FunCoup" id="A0A7N4NIX1">
    <property type="interactions" value="194"/>
</dbReference>
<dbReference type="InterPro" id="IPR036278">
    <property type="entry name" value="Sialidase_sf"/>
</dbReference>
<reference evidence="8" key="2">
    <citation type="submission" date="2025-08" db="UniProtKB">
        <authorList>
            <consortium name="Ensembl"/>
        </authorList>
    </citation>
    <scope>IDENTIFICATION</scope>
</reference>
<dbReference type="PANTHER" id="PTHR10628:SF6">
    <property type="entry name" value="SIALIDASE-2"/>
    <property type="match status" value="1"/>
</dbReference>
<dbReference type="SUPFAM" id="SSF50939">
    <property type="entry name" value="Sialidases"/>
    <property type="match status" value="1"/>
</dbReference>